<dbReference type="Proteomes" id="UP001240984">
    <property type="component" value="Unassembled WGS sequence"/>
</dbReference>
<comment type="caution">
    <text evidence="17">The sequence shown here is derived from an EMBL/GenBank/DDBJ whole genome shotgun (WGS) entry which is preliminary data.</text>
</comment>
<dbReference type="RefSeq" id="WP_306838018.1">
    <property type="nucleotide sequence ID" value="NZ_JAUSRA010000001.1"/>
</dbReference>
<dbReference type="Pfam" id="PF02744">
    <property type="entry name" value="GalP_UDP_tr_C"/>
    <property type="match status" value="1"/>
</dbReference>
<evidence type="ECO:0000256" key="13">
    <source>
        <dbReference type="NCBIfam" id="TIGR00209"/>
    </source>
</evidence>
<keyword evidence="12 14" id="KW-0119">Carbohydrate metabolism</keyword>
<evidence type="ECO:0000256" key="9">
    <source>
        <dbReference type="ARBA" id="ARBA00022723"/>
    </source>
</evidence>
<dbReference type="SUPFAM" id="SSF54197">
    <property type="entry name" value="HIT-like"/>
    <property type="match status" value="2"/>
</dbReference>
<evidence type="ECO:0000256" key="14">
    <source>
        <dbReference type="RuleBase" id="RU000506"/>
    </source>
</evidence>
<comment type="cofactor">
    <cofactor evidence="2">
        <name>Zn(2+)</name>
        <dbReference type="ChEBI" id="CHEBI:29105"/>
    </cofactor>
</comment>
<evidence type="ECO:0000256" key="2">
    <source>
        <dbReference type="ARBA" id="ARBA00001947"/>
    </source>
</evidence>
<dbReference type="InterPro" id="IPR001937">
    <property type="entry name" value="GalP_UDPtransf1"/>
</dbReference>
<evidence type="ECO:0000259" key="16">
    <source>
        <dbReference type="Pfam" id="PF02744"/>
    </source>
</evidence>
<dbReference type="EMBL" id="JAUSRA010000001">
    <property type="protein sequence ID" value="MDP9799273.1"/>
    <property type="molecule type" value="Genomic_DNA"/>
</dbReference>
<dbReference type="NCBIfam" id="TIGR00209">
    <property type="entry name" value="galT_1"/>
    <property type="match status" value="1"/>
</dbReference>
<keyword evidence="9 14" id="KW-0479">Metal-binding</keyword>
<evidence type="ECO:0000313" key="18">
    <source>
        <dbReference type="Proteomes" id="UP001240984"/>
    </source>
</evidence>
<dbReference type="PROSITE" id="PS00117">
    <property type="entry name" value="GAL_P_UDP_TRANSF_I"/>
    <property type="match status" value="1"/>
</dbReference>
<dbReference type="EC" id="2.7.7.12" evidence="5 13"/>
<comment type="similarity">
    <text evidence="4 14">Belongs to the galactose-1-phosphate uridylyltransferase type 1 family.</text>
</comment>
<evidence type="ECO:0000256" key="12">
    <source>
        <dbReference type="ARBA" id="ARBA00023277"/>
    </source>
</evidence>
<evidence type="ECO:0000256" key="3">
    <source>
        <dbReference type="ARBA" id="ARBA00004947"/>
    </source>
</evidence>
<dbReference type="Pfam" id="PF01087">
    <property type="entry name" value="GalP_UDP_transf"/>
    <property type="match status" value="1"/>
</dbReference>
<evidence type="ECO:0000256" key="5">
    <source>
        <dbReference type="ARBA" id="ARBA00012384"/>
    </source>
</evidence>
<proteinExistence type="inferred from homology"/>
<evidence type="ECO:0000256" key="4">
    <source>
        <dbReference type="ARBA" id="ARBA00010951"/>
    </source>
</evidence>
<dbReference type="GO" id="GO:0008108">
    <property type="term" value="F:UDP-glucose:hexose-1-phosphate uridylyltransferase activity"/>
    <property type="evidence" value="ECO:0007669"/>
    <property type="project" value="UniProtKB-EC"/>
</dbReference>
<protein>
    <recommendedName>
        <fullName evidence="6 13">Galactose-1-phosphate uridylyltransferase</fullName>
        <ecNumber evidence="5 13">2.7.7.12</ecNumber>
    </recommendedName>
</protein>
<feature type="domain" description="Galactose-1-phosphate uridyl transferase C-terminal" evidence="16">
    <location>
        <begin position="211"/>
        <end position="357"/>
    </location>
</feature>
<evidence type="ECO:0000256" key="6">
    <source>
        <dbReference type="ARBA" id="ARBA00016340"/>
    </source>
</evidence>
<evidence type="ECO:0000259" key="15">
    <source>
        <dbReference type="Pfam" id="PF01087"/>
    </source>
</evidence>
<feature type="domain" description="Galactose-1-phosphate uridyl transferase N-terminal" evidence="15">
    <location>
        <begin position="39"/>
        <end position="196"/>
    </location>
</feature>
<name>A0ABT9N6F0_9ACTN</name>
<gene>
    <name evidence="17" type="ORF">J2S43_007785</name>
</gene>
<keyword evidence="10" id="KW-0862">Zinc</keyword>
<dbReference type="PANTHER" id="PTHR11943">
    <property type="entry name" value="GALACTOSE-1-PHOSPHATE URIDYLYLTRANSFERASE"/>
    <property type="match status" value="1"/>
</dbReference>
<keyword evidence="18" id="KW-1185">Reference proteome</keyword>
<keyword evidence="11 14" id="KW-0299">Galactose metabolism</keyword>
<dbReference type="InterPro" id="IPR019779">
    <property type="entry name" value="GalP_UDPtransf1_His-AS"/>
</dbReference>
<comment type="pathway">
    <text evidence="3 14">Carbohydrate metabolism; galactose metabolism.</text>
</comment>
<evidence type="ECO:0000313" key="17">
    <source>
        <dbReference type="EMBL" id="MDP9799273.1"/>
    </source>
</evidence>
<dbReference type="InterPro" id="IPR005850">
    <property type="entry name" value="GalP_Utransf_C"/>
</dbReference>
<keyword evidence="7 14" id="KW-0808">Transferase</keyword>
<evidence type="ECO:0000256" key="7">
    <source>
        <dbReference type="ARBA" id="ARBA00022679"/>
    </source>
</evidence>
<sequence length="359" mass="40110">MKRTPITLADGRELIYFDENDDAVRETVDRRELPPPPAASQLRYDPLTDEWVAVAAHRQTRTFLPPANECPLDPSTDAFQTEIPGDYDVVVFENRFPSFSARTVDSPGDSITDLVPIKPGFGRCEVVCFTSDHHTAFTALPPSRVRLVVDAWADRTAELSQVEGIEQVFCFENRGVEIGVTLHHPHGQIYAYPFLPPRTVAMQSAARRHHEATGRNLYADVLAAEIKAGDRVVASNEFWTAYVPAAARWPFEVHLAPHRQVADIPALTSDERDAFATIYLEILRRFDGLFDGPMPYISAWHQAPVNSGRELGYLHLQLFSIRRAPGKLKYLAGSESAMGVFINDVTPEQATTMLRDVAL</sequence>
<dbReference type="PANTHER" id="PTHR11943:SF1">
    <property type="entry name" value="GALACTOSE-1-PHOSPHATE URIDYLYLTRANSFERASE"/>
    <property type="match status" value="1"/>
</dbReference>
<comment type="catalytic activity">
    <reaction evidence="1 14">
        <text>alpha-D-galactose 1-phosphate + UDP-alpha-D-glucose = alpha-D-glucose 1-phosphate + UDP-alpha-D-galactose</text>
        <dbReference type="Rhea" id="RHEA:13989"/>
        <dbReference type="ChEBI" id="CHEBI:58336"/>
        <dbReference type="ChEBI" id="CHEBI:58601"/>
        <dbReference type="ChEBI" id="CHEBI:58885"/>
        <dbReference type="ChEBI" id="CHEBI:66914"/>
        <dbReference type="EC" id="2.7.7.12"/>
    </reaction>
</comment>
<keyword evidence="8 14" id="KW-0548">Nucleotidyltransferase</keyword>
<dbReference type="PIRSF" id="PIRSF000808">
    <property type="entry name" value="GalT"/>
    <property type="match status" value="1"/>
</dbReference>
<evidence type="ECO:0000256" key="8">
    <source>
        <dbReference type="ARBA" id="ARBA00022695"/>
    </source>
</evidence>
<dbReference type="InterPro" id="IPR005849">
    <property type="entry name" value="GalP_Utransf_N"/>
</dbReference>
<dbReference type="Gene3D" id="3.30.428.10">
    <property type="entry name" value="HIT-like"/>
    <property type="match status" value="2"/>
</dbReference>
<organism evidence="17 18">
    <name type="scientific">Catenuloplanes nepalensis</name>
    <dbReference type="NCBI Taxonomy" id="587533"/>
    <lineage>
        <taxon>Bacteria</taxon>
        <taxon>Bacillati</taxon>
        <taxon>Actinomycetota</taxon>
        <taxon>Actinomycetes</taxon>
        <taxon>Micromonosporales</taxon>
        <taxon>Micromonosporaceae</taxon>
        <taxon>Catenuloplanes</taxon>
    </lineage>
</organism>
<reference evidence="17 18" key="1">
    <citation type="submission" date="2023-07" db="EMBL/GenBank/DDBJ databases">
        <title>Sequencing the genomes of 1000 actinobacteria strains.</title>
        <authorList>
            <person name="Klenk H.-P."/>
        </authorList>
    </citation>
    <scope>NUCLEOTIDE SEQUENCE [LARGE SCALE GENOMIC DNA]</scope>
    <source>
        <strain evidence="17 18">DSM 44710</strain>
    </source>
</reference>
<dbReference type="InterPro" id="IPR036265">
    <property type="entry name" value="HIT-like_sf"/>
</dbReference>
<evidence type="ECO:0000256" key="11">
    <source>
        <dbReference type="ARBA" id="ARBA00023144"/>
    </source>
</evidence>
<dbReference type="CDD" id="cd00608">
    <property type="entry name" value="GalT"/>
    <property type="match status" value="1"/>
</dbReference>
<evidence type="ECO:0000256" key="10">
    <source>
        <dbReference type="ARBA" id="ARBA00022833"/>
    </source>
</evidence>
<evidence type="ECO:0000256" key="1">
    <source>
        <dbReference type="ARBA" id="ARBA00001107"/>
    </source>
</evidence>
<accession>A0ABT9N6F0</accession>